<feature type="domain" description="HMA" evidence="8">
    <location>
        <begin position="1"/>
        <end position="64"/>
    </location>
</feature>
<dbReference type="InterPro" id="IPR051881">
    <property type="entry name" value="Copper_transport_ATOX1-like"/>
</dbReference>
<comment type="caution">
    <text evidence="9">The sequence shown here is derived from an EMBL/GenBank/DDBJ whole genome shotgun (WGS) entry which is preliminary data.</text>
</comment>
<protein>
    <recommendedName>
        <fullName evidence="8">HMA domain-containing protein</fullName>
    </recommendedName>
</protein>
<gene>
    <name evidence="9" type="ORF">IWQ62_003598</name>
</gene>
<name>A0A9W8ATU1_9FUNG</name>
<proteinExistence type="inferred from homology"/>
<dbReference type="SUPFAM" id="SSF55008">
    <property type="entry name" value="HMA, heavy metal-associated domain"/>
    <property type="match status" value="1"/>
</dbReference>
<dbReference type="Proteomes" id="UP001150925">
    <property type="component" value="Unassembled WGS sequence"/>
</dbReference>
<comment type="similarity">
    <text evidence="7">Belongs to the ATX1 family.</text>
</comment>
<evidence type="ECO:0000256" key="1">
    <source>
        <dbReference type="ARBA" id="ARBA00022448"/>
    </source>
</evidence>
<evidence type="ECO:0000256" key="6">
    <source>
        <dbReference type="ARBA" id="ARBA00023186"/>
    </source>
</evidence>
<organism evidence="9 10">
    <name type="scientific">Dispira parvispora</name>
    <dbReference type="NCBI Taxonomy" id="1520584"/>
    <lineage>
        <taxon>Eukaryota</taxon>
        <taxon>Fungi</taxon>
        <taxon>Fungi incertae sedis</taxon>
        <taxon>Zoopagomycota</taxon>
        <taxon>Kickxellomycotina</taxon>
        <taxon>Dimargaritomycetes</taxon>
        <taxon>Dimargaritales</taxon>
        <taxon>Dimargaritaceae</taxon>
        <taxon>Dispira</taxon>
    </lineage>
</organism>
<dbReference type="GO" id="GO:0005829">
    <property type="term" value="C:cytosol"/>
    <property type="evidence" value="ECO:0007669"/>
    <property type="project" value="TreeGrafter"/>
</dbReference>
<dbReference type="PROSITE" id="PS50846">
    <property type="entry name" value="HMA_2"/>
    <property type="match status" value="1"/>
</dbReference>
<evidence type="ECO:0000256" key="3">
    <source>
        <dbReference type="ARBA" id="ARBA00022796"/>
    </source>
</evidence>
<dbReference type="EMBL" id="JANBPY010000996">
    <property type="protein sequence ID" value="KAJ1962225.1"/>
    <property type="molecule type" value="Genomic_DNA"/>
</dbReference>
<dbReference type="InterPro" id="IPR006121">
    <property type="entry name" value="HMA_dom"/>
</dbReference>
<keyword evidence="1" id="KW-0813">Transport</keyword>
<dbReference type="PANTHER" id="PTHR46365">
    <property type="entry name" value="COPPER TRANSPORT PROTEIN ATOX1"/>
    <property type="match status" value="1"/>
</dbReference>
<dbReference type="OrthoDB" id="689350at2759"/>
<evidence type="ECO:0000256" key="5">
    <source>
        <dbReference type="ARBA" id="ARBA00023065"/>
    </source>
</evidence>
<keyword evidence="4" id="KW-0186">Copper</keyword>
<dbReference type="PANTHER" id="PTHR46365:SF1">
    <property type="entry name" value="COPPER TRANSPORT PROTEIN ATOX1"/>
    <property type="match status" value="1"/>
</dbReference>
<evidence type="ECO:0000256" key="4">
    <source>
        <dbReference type="ARBA" id="ARBA00023008"/>
    </source>
</evidence>
<keyword evidence="6" id="KW-0143">Chaperone</keyword>
<dbReference type="GO" id="GO:0016531">
    <property type="term" value="F:copper chaperone activity"/>
    <property type="evidence" value="ECO:0007669"/>
    <property type="project" value="TreeGrafter"/>
</dbReference>
<reference evidence="9" key="1">
    <citation type="submission" date="2022-07" db="EMBL/GenBank/DDBJ databases">
        <title>Phylogenomic reconstructions and comparative analyses of Kickxellomycotina fungi.</title>
        <authorList>
            <person name="Reynolds N.K."/>
            <person name="Stajich J.E."/>
            <person name="Barry K."/>
            <person name="Grigoriev I.V."/>
            <person name="Crous P."/>
            <person name="Smith M.E."/>
        </authorList>
    </citation>
    <scope>NUCLEOTIDE SEQUENCE</scope>
    <source>
        <strain evidence="9">RSA 1196</strain>
    </source>
</reference>
<accession>A0A9W8ATU1</accession>
<evidence type="ECO:0000313" key="10">
    <source>
        <dbReference type="Proteomes" id="UP001150925"/>
    </source>
</evidence>
<evidence type="ECO:0000256" key="2">
    <source>
        <dbReference type="ARBA" id="ARBA00022723"/>
    </source>
</evidence>
<dbReference type="Pfam" id="PF00403">
    <property type="entry name" value="HMA"/>
    <property type="match status" value="1"/>
</dbReference>
<dbReference type="GO" id="GO:0006825">
    <property type="term" value="P:copper ion transport"/>
    <property type="evidence" value="ECO:0007669"/>
    <property type="project" value="UniProtKB-KW"/>
</dbReference>
<dbReference type="CDD" id="cd00371">
    <property type="entry name" value="HMA"/>
    <property type="match status" value="1"/>
</dbReference>
<evidence type="ECO:0000256" key="7">
    <source>
        <dbReference type="ARBA" id="ARBA00038171"/>
    </source>
</evidence>
<keyword evidence="10" id="KW-1185">Reference proteome</keyword>
<dbReference type="PROSITE" id="PS01047">
    <property type="entry name" value="HMA_1"/>
    <property type="match status" value="1"/>
</dbReference>
<evidence type="ECO:0000259" key="8">
    <source>
        <dbReference type="PROSITE" id="PS50846"/>
    </source>
</evidence>
<dbReference type="GO" id="GO:0046872">
    <property type="term" value="F:metal ion binding"/>
    <property type="evidence" value="ECO:0007669"/>
    <property type="project" value="UniProtKB-KW"/>
</dbReference>
<dbReference type="InterPro" id="IPR017969">
    <property type="entry name" value="Heavy-metal-associated_CS"/>
</dbReference>
<sequence length="77" mass="8087">MSAQVGSIDMPCAGCSNAVQKALSNAEGIISAEVNLENKLVKVTSALTQDQVLEIIRNTGKEAHPHVDVDQQAITAN</sequence>
<dbReference type="InterPro" id="IPR036163">
    <property type="entry name" value="HMA_dom_sf"/>
</dbReference>
<keyword evidence="3" id="KW-0187">Copper transport</keyword>
<evidence type="ECO:0000313" key="9">
    <source>
        <dbReference type="EMBL" id="KAJ1962225.1"/>
    </source>
</evidence>
<dbReference type="Gene3D" id="3.30.70.100">
    <property type="match status" value="1"/>
</dbReference>
<keyword evidence="5" id="KW-0406">Ion transport</keyword>
<dbReference type="AlphaFoldDB" id="A0A9W8ATU1"/>
<keyword evidence="2" id="KW-0479">Metal-binding</keyword>